<organism evidence="2 3">
    <name type="scientific">Chrysophaeum taylorii</name>
    <dbReference type="NCBI Taxonomy" id="2483200"/>
    <lineage>
        <taxon>Eukaryota</taxon>
        <taxon>Sar</taxon>
        <taxon>Stramenopiles</taxon>
        <taxon>Ochrophyta</taxon>
        <taxon>Pelagophyceae</taxon>
        <taxon>Pelagomonadales</taxon>
        <taxon>Pelagomonadaceae</taxon>
        <taxon>Chrysophaeum</taxon>
    </lineage>
</organism>
<dbReference type="AlphaFoldDB" id="A0AAD7XLW8"/>
<gene>
    <name evidence="2" type="ORF">CTAYLR_008517</name>
</gene>
<accession>A0AAD7XLW8</accession>
<feature type="region of interest" description="Disordered" evidence="1">
    <location>
        <begin position="47"/>
        <end position="66"/>
    </location>
</feature>
<evidence type="ECO:0000313" key="2">
    <source>
        <dbReference type="EMBL" id="KAJ8600855.1"/>
    </source>
</evidence>
<proteinExistence type="predicted"/>
<name>A0AAD7XLW8_9STRA</name>
<evidence type="ECO:0000313" key="3">
    <source>
        <dbReference type="Proteomes" id="UP001230188"/>
    </source>
</evidence>
<keyword evidence="3" id="KW-1185">Reference proteome</keyword>
<protein>
    <submittedName>
        <fullName evidence="2">Uncharacterized protein</fullName>
    </submittedName>
</protein>
<comment type="caution">
    <text evidence="2">The sequence shown here is derived from an EMBL/GenBank/DDBJ whole genome shotgun (WGS) entry which is preliminary data.</text>
</comment>
<evidence type="ECO:0000256" key="1">
    <source>
        <dbReference type="SAM" id="MobiDB-lite"/>
    </source>
</evidence>
<dbReference type="EMBL" id="JAQMWT010000470">
    <property type="protein sequence ID" value="KAJ8600855.1"/>
    <property type="molecule type" value="Genomic_DNA"/>
</dbReference>
<reference evidence="2" key="1">
    <citation type="submission" date="2023-01" db="EMBL/GenBank/DDBJ databases">
        <title>Metagenome sequencing of chrysophaentin producing Chrysophaeum taylorii.</title>
        <authorList>
            <person name="Davison J."/>
            <person name="Bewley C."/>
        </authorList>
    </citation>
    <scope>NUCLEOTIDE SEQUENCE</scope>
    <source>
        <strain evidence="2">NIES-1699</strain>
    </source>
</reference>
<sequence>MPARSSSLVFLNSGEERFQWQRPPNDVDAFYSLPSTLGQLAPNFGSSTRADWEKQTRSDGVNPYAGPGNYNTRDIAVLSTCASSPKTIFQCARRAPSSETSSPGPAYNIGGIWKDGRDRTIGYGFNKDNRRPLLIHATDALYYPQMPKGNAPKIGLKLKSGGPCEGAGKRSPGPIYDTQKYDFRTGPAYSFGASKAGRFQHSMFG</sequence>
<dbReference type="Proteomes" id="UP001230188">
    <property type="component" value="Unassembled WGS sequence"/>
</dbReference>